<sequence>MADQGQYPAVDRSCYNCHQYGHFQRNCPYPRQDGLISGIPVGRFGAGLPSHPPPHAVYAPPTQAAYAPSTPPLSQAPVNHQQGGMLSTPSTPINTSALVPYRPPTAPSTSAAPWGPRQRSNDGEVVSLLRELGNDRREEKDRRREAEDRLMREEHDRMAKEEEKKRLLEEESHQAEKEVRMARMINAKMEELDKQHQARTEEENKRMWKEIEKVVGDPIKTIKGKEHATDVPDSRKRQQANLEGSPPVLPAQGRARHEDPLKAAFPNLSPLDAGLLVMELDNVKRSQDTQTIIKVRYDVRISKSQIAKIAESCIRKRIMWAYLADFLISRLWVV</sequence>
<dbReference type="Gramene" id="GBG86146">
    <property type="protein sequence ID" value="GBG86146"/>
    <property type="gene ID" value="CBR_g41050"/>
</dbReference>
<dbReference type="InterPro" id="IPR036875">
    <property type="entry name" value="Znf_CCHC_sf"/>
</dbReference>
<comment type="caution">
    <text evidence="4">The sequence shown here is derived from an EMBL/GenBank/DDBJ whole genome shotgun (WGS) entry which is preliminary data.</text>
</comment>
<keyword evidence="1" id="KW-0863">Zinc-finger</keyword>
<dbReference type="Gene3D" id="4.10.60.10">
    <property type="entry name" value="Zinc finger, CCHC-type"/>
    <property type="match status" value="1"/>
</dbReference>
<proteinExistence type="predicted"/>
<feature type="compositionally biased region" description="Basic and acidic residues" evidence="2">
    <location>
        <begin position="132"/>
        <end position="176"/>
    </location>
</feature>
<dbReference type="EMBL" id="BFEA01000550">
    <property type="protein sequence ID" value="GBG86146.1"/>
    <property type="molecule type" value="Genomic_DNA"/>
</dbReference>
<feature type="region of interest" description="Disordered" evidence="2">
    <location>
        <begin position="221"/>
        <end position="253"/>
    </location>
</feature>
<feature type="compositionally biased region" description="Polar residues" evidence="2">
    <location>
        <begin position="72"/>
        <end position="97"/>
    </location>
</feature>
<dbReference type="Proteomes" id="UP000265515">
    <property type="component" value="Unassembled WGS sequence"/>
</dbReference>
<dbReference type="GO" id="GO:0003676">
    <property type="term" value="F:nucleic acid binding"/>
    <property type="evidence" value="ECO:0007669"/>
    <property type="project" value="InterPro"/>
</dbReference>
<gene>
    <name evidence="4" type="ORF">CBR_g41050</name>
</gene>
<accession>A0A388LUZ3</accession>
<name>A0A388LUZ3_CHABU</name>
<dbReference type="PROSITE" id="PS50158">
    <property type="entry name" value="ZF_CCHC"/>
    <property type="match status" value="1"/>
</dbReference>
<feature type="compositionally biased region" description="Basic and acidic residues" evidence="2">
    <location>
        <begin position="223"/>
        <end position="236"/>
    </location>
</feature>
<dbReference type="InterPro" id="IPR001878">
    <property type="entry name" value="Znf_CCHC"/>
</dbReference>
<keyword evidence="5" id="KW-1185">Reference proteome</keyword>
<evidence type="ECO:0000256" key="1">
    <source>
        <dbReference type="PROSITE-ProRule" id="PRU00047"/>
    </source>
</evidence>
<dbReference type="GO" id="GO:0008270">
    <property type="term" value="F:zinc ion binding"/>
    <property type="evidence" value="ECO:0007669"/>
    <property type="project" value="UniProtKB-KW"/>
</dbReference>
<dbReference type="SMART" id="SM00343">
    <property type="entry name" value="ZnF_C2HC"/>
    <property type="match status" value="1"/>
</dbReference>
<evidence type="ECO:0000259" key="3">
    <source>
        <dbReference type="PROSITE" id="PS50158"/>
    </source>
</evidence>
<feature type="region of interest" description="Disordered" evidence="2">
    <location>
        <begin position="61"/>
        <end position="176"/>
    </location>
</feature>
<reference evidence="4 5" key="1">
    <citation type="journal article" date="2018" name="Cell">
        <title>The Chara Genome: Secondary Complexity and Implications for Plant Terrestrialization.</title>
        <authorList>
            <person name="Nishiyama T."/>
            <person name="Sakayama H."/>
            <person name="Vries J.D."/>
            <person name="Buschmann H."/>
            <person name="Saint-Marcoux D."/>
            <person name="Ullrich K.K."/>
            <person name="Haas F.B."/>
            <person name="Vanderstraeten L."/>
            <person name="Becker D."/>
            <person name="Lang D."/>
            <person name="Vosolsobe S."/>
            <person name="Rombauts S."/>
            <person name="Wilhelmsson P.K.I."/>
            <person name="Janitza P."/>
            <person name="Kern R."/>
            <person name="Heyl A."/>
            <person name="Rumpler F."/>
            <person name="Villalobos L.I.A.C."/>
            <person name="Clay J.M."/>
            <person name="Skokan R."/>
            <person name="Toyoda A."/>
            <person name="Suzuki Y."/>
            <person name="Kagoshima H."/>
            <person name="Schijlen E."/>
            <person name="Tajeshwar N."/>
            <person name="Catarino B."/>
            <person name="Hetherington A.J."/>
            <person name="Saltykova A."/>
            <person name="Bonnot C."/>
            <person name="Breuninger H."/>
            <person name="Symeonidi A."/>
            <person name="Radhakrishnan G.V."/>
            <person name="Van Nieuwerburgh F."/>
            <person name="Deforce D."/>
            <person name="Chang C."/>
            <person name="Karol K.G."/>
            <person name="Hedrich R."/>
            <person name="Ulvskov P."/>
            <person name="Glockner G."/>
            <person name="Delwiche C.F."/>
            <person name="Petrasek J."/>
            <person name="Van de Peer Y."/>
            <person name="Friml J."/>
            <person name="Beilby M."/>
            <person name="Dolan L."/>
            <person name="Kohara Y."/>
            <person name="Sugano S."/>
            <person name="Fujiyama A."/>
            <person name="Delaux P.-M."/>
            <person name="Quint M."/>
            <person name="TheiBen G."/>
            <person name="Hagemann M."/>
            <person name="Harholt J."/>
            <person name="Dunand C."/>
            <person name="Zachgo S."/>
            <person name="Langdale J."/>
            <person name="Maumus F."/>
            <person name="Straeten D.V.D."/>
            <person name="Gould S.B."/>
            <person name="Rensing S.A."/>
        </authorList>
    </citation>
    <scope>NUCLEOTIDE SEQUENCE [LARGE SCALE GENOMIC DNA]</scope>
    <source>
        <strain evidence="4 5">S276</strain>
    </source>
</reference>
<protein>
    <recommendedName>
        <fullName evidence="3">CCHC-type domain-containing protein</fullName>
    </recommendedName>
</protein>
<evidence type="ECO:0000256" key="2">
    <source>
        <dbReference type="SAM" id="MobiDB-lite"/>
    </source>
</evidence>
<keyword evidence="1" id="KW-0479">Metal-binding</keyword>
<evidence type="ECO:0000313" key="5">
    <source>
        <dbReference type="Proteomes" id="UP000265515"/>
    </source>
</evidence>
<dbReference type="SUPFAM" id="SSF57756">
    <property type="entry name" value="Retrovirus zinc finger-like domains"/>
    <property type="match status" value="1"/>
</dbReference>
<dbReference type="AlphaFoldDB" id="A0A388LUZ3"/>
<organism evidence="4 5">
    <name type="scientific">Chara braunii</name>
    <name type="common">Braun's stonewort</name>
    <dbReference type="NCBI Taxonomy" id="69332"/>
    <lineage>
        <taxon>Eukaryota</taxon>
        <taxon>Viridiplantae</taxon>
        <taxon>Streptophyta</taxon>
        <taxon>Charophyceae</taxon>
        <taxon>Charales</taxon>
        <taxon>Characeae</taxon>
        <taxon>Chara</taxon>
    </lineage>
</organism>
<evidence type="ECO:0000313" key="4">
    <source>
        <dbReference type="EMBL" id="GBG86146.1"/>
    </source>
</evidence>
<keyword evidence="1" id="KW-0862">Zinc</keyword>
<feature type="domain" description="CCHC-type" evidence="3">
    <location>
        <begin position="14"/>
        <end position="28"/>
    </location>
</feature>